<evidence type="ECO:0000256" key="4">
    <source>
        <dbReference type="ARBA" id="ARBA00022692"/>
    </source>
</evidence>
<feature type="transmembrane region" description="Helical" evidence="7">
    <location>
        <begin position="298"/>
        <end position="316"/>
    </location>
</feature>
<dbReference type="InterPro" id="IPR020846">
    <property type="entry name" value="MFS_dom"/>
</dbReference>
<evidence type="ECO:0000256" key="3">
    <source>
        <dbReference type="ARBA" id="ARBA00022475"/>
    </source>
</evidence>
<feature type="transmembrane region" description="Helical" evidence="7">
    <location>
        <begin position="384"/>
        <end position="409"/>
    </location>
</feature>
<feature type="transmembrane region" description="Helical" evidence="7">
    <location>
        <begin position="233"/>
        <end position="256"/>
    </location>
</feature>
<proteinExistence type="predicted"/>
<evidence type="ECO:0000256" key="1">
    <source>
        <dbReference type="ARBA" id="ARBA00004651"/>
    </source>
</evidence>
<evidence type="ECO:0000256" key="6">
    <source>
        <dbReference type="ARBA" id="ARBA00023136"/>
    </source>
</evidence>
<feature type="transmembrane region" description="Helical" evidence="7">
    <location>
        <begin position="359"/>
        <end position="378"/>
    </location>
</feature>
<protein>
    <submittedName>
        <fullName evidence="9">Tetracycline efflux MFS transporter Tet(V)</fullName>
    </submittedName>
</protein>
<dbReference type="CDD" id="cd06173">
    <property type="entry name" value="MFS_MefA_like"/>
    <property type="match status" value="1"/>
</dbReference>
<dbReference type="Pfam" id="PF05977">
    <property type="entry name" value="MFS_3"/>
    <property type="match status" value="1"/>
</dbReference>
<feature type="transmembrane region" description="Helical" evidence="7">
    <location>
        <begin position="56"/>
        <end position="76"/>
    </location>
</feature>
<comment type="subcellular location">
    <subcellularLocation>
        <location evidence="1">Cell membrane</location>
        <topology evidence="1">Multi-pass membrane protein</topology>
    </subcellularLocation>
</comment>
<keyword evidence="5 7" id="KW-1133">Transmembrane helix</keyword>
<feature type="domain" description="Major facilitator superfamily (MFS) profile" evidence="8">
    <location>
        <begin position="13"/>
        <end position="413"/>
    </location>
</feature>
<keyword evidence="6 7" id="KW-0472">Membrane</keyword>
<comment type="caution">
    <text evidence="9">The sequence shown here is derived from an EMBL/GenBank/DDBJ whole genome shotgun (WGS) entry which is preliminary data.</text>
</comment>
<reference evidence="9 10" key="1">
    <citation type="journal article" date="2019" name="Int. J. Syst. Evol. Microbiol.">
        <title>The Global Catalogue of Microorganisms (GCM) 10K type strain sequencing project: providing services to taxonomists for standard genome sequencing and annotation.</title>
        <authorList>
            <consortium name="The Broad Institute Genomics Platform"/>
            <consortium name="The Broad Institute Genome Sequencing Center for Infectious Disease"/>
            <person name="Wu L."/>
            <person name="Ma J."/>
        </authorList>
    </citation>
    <scope>NUCLEOTIDE SEQUENCE [LARGE SCALE GENOMIC DNA]</scope>
    <source>
        <strain evidence="9 10">JCM 14323</strain>
    </source>
</reference>
<name>A0ABN2MQP8_9MICO</name>
<sequence>MTDRRTLPRALRPFGAAQYRLLVLALAASLLSAGAWLVAAAWQVVELGGSPIDLSFVAVGSSLGLVLAVLIGGVAADSIPQRSILIVVEIVRGGAFAVAAVLAATGVIEVWHIAVISFVLGIADGFFYPAYSAWLPAILPGSQLLAANGIEGVLRPAVMQAAGPALASALIAVQAPWLAFAVVAAMQAVAAVVLAVMRSTPVRRDPEEVVRHPVRQSLLDLRDGFAYLVQTKWLLATLVFSIILVFLIMGPIEVLLPFAVKDQTGGGAGAFALALAAFGVGGAVGSLSVASFRLPRRYLTLMILAWGVGCVPLAIIGYTSQLWVMVIALFLVGVLFDGAQVVWGTLLQRRVPPSMLGRVSSLDFFVSLALMPVSMAVAGPVGEAIGLAPAFLIAGLVPPFLAFATLAIARLGKDELAHPLDSAIADPSIVTGAEAAAGFEAPVDEAHPPARSAESGPA</sequence>
<evidence type="ECO:0000256" key="5">
    <source>
        <dbReference type="ARBA" id="ARBA00022989"/>
    </source>
</evidence>
<dbReference type="EMBL" id="BAAANK010000004">
    <property type="protein sequence ID" value="GAA1834467.1"/>
    <property type="molecule type" value="Genomic_DNA"/>
</dbReference>
<keyword evidence="2" id="KW-0813">Transport</keyword>
<gene>
    <name evidence="9" type="primary">tet(V)</name>
    <name evidence="9" type="ORF">GCM10009750_18540</name>
</gene>
<accession>A0ABN2MQP8</accession>
<evidence type="ECO:0000313" key="10">
    <source>
        <dbReference type="Proteomes" id="UP001501746"/>
    </source>
</evidence>
<dbReference type="InterPro" id="IPR010290">
    <property type="entry name" value="TM_effector"/>
</dbReference>
<dbReference type="PANTHER" id="PTHR23513:SF11">
    <property type="entry name" value="STAPHYLOFERRIN A TRANSPORTER"/>
    <property type="match status" value="1"/>
</dbReference>
<keyword evidence="4 7" id="KW-0812">Transmembrane</keyword>
<organism evidence="9 10">
    <name type="scientific">Agromyces salentinus</name>
    <dbReference type="NCBI Taxonomy" id="269421"/>
    <lineage>
        <taxon>Bacteria</taxon>
        <taxon>Bacillati</taxon>
        <taxon>Actinomycetota</taxon>
        <taxon>Actinomycetes</taxon>
        <taxon>Micrococcales</taxon>
        <taxon>Microbacteriaceae</taxon>
        <taxon>Agromyces</taxon>
    </lineage>
</organism>
<feature type="transmembrane region" description="Helical" evidence="7">
    <location>
        <begin position="177"/>
        <end position="197"/>
    </location>
</feature>
<dbReference type="SUPFAM" id="SSF103473">
    <property type="entry name" value="MFS general substrate transporter"/>
    <property type="match status" value="1"/>
</dbReference>
<dbReference type="RefSeq" id="WP_212275409.1">
    <property type="nucleotide sequence ID" value="NZ_BAAANK010000004.1"/>
</dbReference>
<keyword evidence="10" id="KW-1185">Reference proteome</keyword>
<dbReference type="PANTHER" id="PTHR23513">
    <property type="entry name" value="INTEGRAL MEMBRANE EFFLUX PROTEIN-RELATED"/>
    <property type="match status" value="1"/>
</dbReference>
<evidence type="ECO:0000259" key="8">
    <source>
        <dbReference type="PROSITE" id="PS50850"/>
    </source>
</evidence>
<keyword evidence="3" id="KW-1003">Cell membrane</keyword>
<dbReference type="Gene3D" id="1.20.1250.20">
    <property type="entry name" value="MFS general substrate transporter like domains"/>
    <property type="match status" value="1"/>
</dbReference>
<dbReference type="PROSITE" id="PS50850">
    <property type="entry name" value="MFS"/>
    <property type="match status" value="1"/>
</dbReference>
<dbReference type="Proteomes" id="UP001501746">
    <property type="component" value="Unassembled WGS sequence"/>
</dbReference>
<dbReference type="InterPro" id="IPR036259">
    <property type="entry name" value="MFS_trans_sf"/>
</dbReference>
<feature type="transmembrane region" description="Helical" evidence="7">
    <location>
        <begin position="268"/>
        <end position="291"/>
    </location>
</feature>
<evidence type="ECO:0000256" key="7">
    <source>
        <dbReference type="SAM" id="Phobius"/>
    </source>
</evidence>
<feature type="transmembrane region" description="Helical" evidence="7">
    <location>
        <begin position="322"/>
        <end position="347"/>
    </location>
</feature>
<evidence type="ECO:0000256" key="2">
    <source>
        <dbReference type="ARBA" id="ARBA00022448"/>
    </source>
</evidence>
<evidence type="ECO:0000313" key="9">
    <source>
        <dbReference type="EMBL" id="GAA1834467.1"/>
    </source>
</evidence>